<evidence type="ECO:0000256" key="1">
    <source>
        <dbReference type="SAM" id="SignalP"/>
    </source>
</evidence>
<accession>A0A6J5CPE0</accession>
<keyword evidence="1" id="KW-0732">Signal</keyword>
<evidence type="ECO:0008006" key="4">
    <source>
        <dbReference type="Google" id="ProtNLM"/>
    </source>
</evidence>
<dbReference type="GO" id="GO:0020037">
    <property type="term" value="F:heme binding"/>
    <property type="evidence" value="ECO:0007669"/>
    <property type="project" value="InterPro"/>
</dbReference>
<evidence type="ECO:0000313" key="2">
    <source>
        <dbReference type="EMBL" id="CAB3740810.1"/>
    </source>
</evidence>
<organism evidence="2 3">
    <name type="scientific">Paraburkholderia rhynchosiae</name>
    <dbReference type="NCBI Taxonomy" id="487049"/>
    <lineage>
        <taxon>Bacteria</taxon>
        <taxon>Pseudomonadati</taxon>
        <taxon>Pseudomonadota</taxon>
        <taxon>Betaproteobacteria</taxon>
        <taxon>Burkholderiales</taxon>
        <taxon>Burkholderiaceae</taxon>
        <taxon>Paraburkholderia</taxon>
    </lineage>
</organism>
<dbReference type="InterPro" id="IPR036909">
    <property type="entry name" value="Cyt_c-like_dom_sf"/>
</dbReference>
<proteinExistence type="predicted"/>
<evidence type="ECO:0000313" key="3">
    <source>
        <dbReference type="Proteomes" id="UP000494205"/>
    </source>
</evidence>
<name>A0A6J5CPE0_9BURK</name>
<dbReference type="SUPFAM" id="SSF46626">
    <property type="entry name" value="Cytochrome c"/>
    <property type="match status" value="1"/>
</dbReference>
<dbReference type="GO" id="GO:0009055">
    <property type="term" value="F:electron transfer activity"/>
    <property type="evidence" value="ECO:0007669"/>
    <property type="project" value="InterPro"/>
</dbReference>
<dbReference type="Proteomes" id="UP000494205">
    <property type="component" value="Unassembled WGS sequence"/>
</dbReference>
<dbReference type="EMBL" id="CADIJZ010000044">
    <property type="protein sequence ID" value="CAB3740810.1"/>
    <property type="molecule type" value="Genomic_DNA"/>
</dbReference>
<protein>
    <recommendedName>
        <fullName evidence="4">Cytochrome C</fullName>
    </recommendedName>
</protein>
<reference evidence="2 3" key="1">
    <citation type="submission" date="2020-04" db="EMBL/GenBank/DDBJ databases">
        <authorList>
            <person name="De Canck E."/>
        </authorList>
    </citation>
    <scope>NUCLEOTIDE SEQUENCE [LARGE SCALE GENOMIC DNA]</scope>
    <source>
        <strain evidence="2 3">LMG 27174</strain>
    </source>
</reference>
<gene>
    <name evidence="2" type="ORF">LMG27174_06681</name>
</gene>
<sequence length="73" mass="7747">MHRRAMGFATLFVLYVLWSGAALAATSVPGAMPSAMDERVRACTSCHGVQGQGLNSDYFPRIAGKQPSICSIS</sequence>
<feature type="signal peptide" evidence="1">
    <location>
        <begin position="1"/>
        <end position="24"/>
    </location>
</feature>
<dbReference type="AlphaFoldDB" id="A0A6J5CPE0"/>
<dbReference type="Gene3D" id="1.10.760.10">
    <property type="entry name" value="Cytochrome c-like domain"/>
    <property type="match status" value="1"/>
</dbReference>
<feature type="chain" id="PRO_5026946643" description="Cytochrome C" evidence="1">
    <location>
        <begin position="25"/>
        <end position="73"/>
    </location>
</feature>